<proteinExistence type="inferred from homology"/>
<protein>
    <recommendedName>
        <fullName evidence="2">Biotin transporter</fullName>
    </recommendedName>
</protein>
<dbReference type="PANTHER" id="PTHR34295:SF1">
    <property type="entry name" value="BIOTIN TRANSPORTER BIOY"/>
    <property type="match status" value="1"/>
</dbReference>
<name>A0A0E4C969_9FIRM</name>
<accession>A0A0E4C969</accession>
<keyword evidence="2 3" id="KW-0472">Membrane</keyword>
<feature type="transmembrane region" description="Helical" evidence="3">
    <location>
        <begin position="116"/>
        <end position="134"/>
    </location>
</feature>
<feature type="transmembrane region" description="Helical" evidence="3">
    <location>
        <begin position="44"/>
        <end position="77"/>
    </location>
</feature>
<evidence type="ECO:0000256" key="3">
    <source>
        <dbReference type="SAM" id="Phobius"/>
    </source>
</evidence>
<dbReference type="AlphaFoldDB" id="A0A0E4C969"/>
<dbReference type="PIRSF" id="PIRSF016661">
    <property type="entry name" value="BioY"/>
    <property type="match status" value="1"/>
</dbReference>
<evidence type="ECO:0000256" key="1">
    <source>
        <dbReference type="ARBA" id="ARBA00010692"/>
    </source>
</evidence>
<dbReference type="GO" id="GO:0005886">
    <property type="term" value="C:plasma membrane"/>
    <property type="evidence" value="ECO:0007669"/>
    <property type="project" value="UniProtKB-SubCell"/>
</dbReference>
<gene>
    <name evidence="4" type="ORF">2031</name>
</gene>
<comment type="subcellular location">
    <subcellularLocation>
        <location evidence="2">Cell membrane</location>
        <topology evidence="2">Multi-pass membrane protein</topology>
    </subcellularLocation>
</comment>
<dbReference type="Gene3D" id="1.10.1760.20">
    <property type="match status" value="1"/>
</dbReference>
<dbReference type="Pfam" id="PF02632">
    <property type="entry name" value="BioY"/>
    <property type="match status" value="1"/>
</dbReference>
<evidence type="ECO:0000313" key="5">
    <source>
        <dbReference type="Proteomes" id="UP000045545"/>
    </source>
</evidence>
<dbReference type="STRING" id="690567.2031"/>
<evidence type="ECO:0000313" key="4">
    <source>
        <dbReference type="EMBL" id="CFX85242.1"/>
    </source>
</evidence>
<dbReference type="EMBL" id="CGIH01000032">
    <property type="protein sequence ID" value="CFX85242.1"/>
    <property type="molecule type" value="Genomic_DNA"/>
</dbReference>
<sequence>MNQTTRSHSQLRRMVYAAMFGALTAIGSLIVIPMQPVPITLQTLFTSLAGVLLGGSAAALSQVVYVLLGIIGLPVFAGGKAGLGILFGPTGGYLIGFIVGAYIIGKITEARQEPSLVWITMALVVGNLVIYTVGVTQLSLVAHLSVIKALLVGVVPFLFGDLIKLVAAVLIAFKLRNTFKL</sequence>
<dbReference type="InterPro" id="IPR003784">
    <property type="entry name" value="BioY"/>
</dbReference>
<feature type="transmembrane region" description="Helical" evidence="3">
    <location>
        <begin position="83"/>
        <end position="104"/>
    </location>
</feature>
<keyword evidence="3" id="KW-0812">Transmembrane</keyword>
<dbReference type="PANTHER" id="PTHR34295">
    <property type="entry name" value="BIOTIN TRANSPORTER BIOY"/>
    <property type="match status" value="1"/>
</dbReference>
<dbReference type="GO" id="GO:0015225">
    <property type="term" value="F:biotin transmembrane transporter activity"/>
    <property type="evidence" value="ECO:0007669"/>
    <property type="project" value="UniProtKB-UniRule"/>
</dbReference>
<organism evidence="4 5">
    <name type="scientific">Syntrophomonas zehnderi OL-4</name>
    <dbReference type="NCBI Taxonomy" id="690567"/>
    <lineage>
        <taxon>Bacteria</taxon>
        <taxon>Bacillati</taxon>
        <taxon>Bacillota</taxon>
        <taxon>Clostridia</taxon>
        <taxon>Eubacteriales</taxon>
        <taxon>Syntrophomonadaceae</taxon>
        <taxon>Syntrophomonas</taxon>
    </lineage>
</organism>
<keyword evidence="5" id="KW-1185">Reference proteome</keyword>
<dbReference type="RefSeq" id="WP_242847536.1">
    <property type="nucleotide sequence ID" value="NZ_CGIH01000032.1"/>
</dbReference>
<comment type="similarity">
    <text evidence="1 2">Belongs to the BioY family.</text>
</comment>
<feature type="transmembrane region" description="Helical" evidence="3">
    <location>
        <begin position="14"/>
        <end position="32"/>
    </location>
</feature>
<keyword evidence="2" id="KW-1003">Cell membrane</keyword>
<reference evidence="4 5" key="1">
    <citation type="submission" date="2015-03" db="EMBL/GenBank/DDBJ databases">
        <authorList>
            <person name="Murphy D."/>
        </authorList>
    </citation>
    <scope>NUCLEOTIDE SEQUENCE [LARGE SCALE GENOMIC DNA]</scope>
    <source>
        <strain evidence="4 5">OL-4</strain>
    </source>
</reference>
<dbReference type="Proteomes" id="UP000045545">
    <property type="component" value="Unassembled WGS sequence"/>
</dbReference>
<keyword evidence="3" id="KW-1133">Transmembrane helix</keyword>
<keyword evidence="2" id="KW-0813">Transport</keyword>
<evidence type="ECO:0000256" key="2">
    <source>
        <dbReference type="PIRNR" id="PIRNR016661"/>
    </source>
</evidence>
<feature type="transmembrane region" description="Helical" evidence="3">
    <location>
        <begin position="146"/>
        <end position="173"/>
    </location>
</feature>